<dbReference type="GO" id="GO:0004364">
    <property type="term" value="F:glutathione transferase activity"/>
    <property type="evidence" value="ECO:0007669"/>
    <property type="project" value="UniProtKB-EC"/>
</dbReference>
<dbReference type="Pfam" id="PF13417">
    <property type="entry name" value="GST_N_3"/>
    <property type="match status" value="1"/>
</dbReference>
<proteinExistence type="predicted"/>
<evidence type="ECO:0000256" key="1">
    <source>
        <dbReference type="ARBA" id="ARBA00012452"/>
    </source>
</evidence>
<dbReference type="PROSITE" id="PS50405">
    <property type="entry name" value="GST_CTER"/>
    <property type="match status" value="1"/>
</dbReference>
<dbReference type="InterPro" id="IPR004045">
    <property type="entry name" value="Glutathione_S-Trfase_N"/>
</dbReference>
<feature type="domain" description="GST N-terminal" evidence="4">
    <location>
        <begin position="1"/>
        <end position="79"/>
    </location>
</feature>
<dbReference type="SFLD" id="SFLDG01152">
    <property type="entry name" value="Main.3:_Omega-_and_Tau-like"/>
    <property type="match status" value="1"/>
</dbReference>
<dbReference type="Gene3D" id="1.20.1050.10">
    <property type="match status" value="1"/>
</dbReference>
<dbReference type="AlphaFoldDB" id="A0A381VFS7"/>
<dbReference type="EMBL" id="UINC01008704">
    <property type="protein sequence ID" value="SVA39142.1"/>
    <property type="molecule type" value="Genomic_DNA"/>
</dbReference>
<comment type="catalytic activity">
    <reaction evidence="3">
        <text>RX + glutathione = an S-substituted glutathione + a halide anion + H(+)</text>
        <dbReference type="Rhea" id="RHEA:16437"/>
        <dbReference type="ChEBI" id="CHEBI:15378"/>
        <dbReference type="ChEBI" id="CHEBI:16042"/>
        <dbReference type="ChEBI" id="CHEBI:17792"/>
        <dbReference type="ChEBI" id="CHEBI:57925"/>
        <dbReference type="ChEBI" id="CHEBI:90779"/>
        <dbReference type="EC" id="2.5.1.18"/>
    </reaction>
</comment>
<organism evidence="6">
    <name type="scientific">marine metagenome</name>
    <dbReference type="NCBI Taxonomy" id="408172"/>
    <lineage>
        <taxon>unclassified sequences</taxon>
        <taxon>metagenomes</taxon>
        <taxon>ecological metagenomes</taxon>
    </lineage>
</organism>
<evidence type="ECO:0000256" key="3">
    <source>
        <dbReference type="ARBA" id="ARBA00047960"/>
    </source>
</evidence>
<dbReference type="InterPro" id="IPR036249">
    <property type="entry name" value="Thioredoxin-like_sf"/>
</dbReference>
<dbReference type="EC" id="2.5.1.18" evidence="1"/>
<dbReference type="SUPFAM" id="SSF47616">
    <property type="entry name" value="GST C-terminal domain-like"/>
    <property type="match status" value="1"/>
</dbReference>
<dbReference type="InterPro" id="IPR036282">
    <property type="entry name" value="Glutathione-S-Trfase_C_sf"/>
</dbReference>
<evidence type="ECO:0000313" key="6">
    <source>
        <dbReference type="EMBL" id="SVA39142.1"/>
    </source>
</evidence>
<accession>A0A381VFS7</accession>
<evidence type="ECO:0000259" key="5">
    <source>
        <dbReference type="PROSITE" id="PS50405"/>
    </source>
</evidence>
<dbReference type="SUPFAM" id="SSF52833">
    <property type="entry name" value="Thioredoxin-like"/>
    <property type="match status" value="1"/>
</dbReference>
<reference evidence="6" key="1">
    <citation type="submission" date="2018-05" db="EMBL/GenBank/DDBJ databases">
        <authorList>
            <person name="Lanie J.A."/>
            <person name="Ng W.-L."/>
            <person name="Kazmierczak K.M."/>
            <person name="Andrzejewski T.M."/>
            <person name="Davidsen T.M."/>
            <person name="Wayne K.J."/>
            <person name="Tettelin H."/>
            <person name="Glass J.I."/>
            <person name="Rusch D."/>
            <person name="Podicherti R."/>
            <person name="Tsui H.-C.T."/>
            <person name="Winkler M.E."/>
        </authorList>
    </citation>
    <scope>NUCLEOTIDE SEQUENCE</scope>
</reference>
<feature type="domain" description="GST C-terminal" evidence="5">
    <location>
        <begin position="83"/>
        <end position="205"/>
    </location>
</feature>
<dbReference type="InterPro" id="IPR050983">
    <property type="entry name" value="GST_Omega/HSP26"/>
</dbReference>
<keyword evidence="2" id="KW-0808">Transferase</keyword>
<dbReference type="PROSITE" id="PS50404">
    <property type="entry name" value="GST_NTER"/>
    <property type="match status" value="1"/>
</dbReference>
<name>A0A381VFS7_9ZZZZ</name>
<protein>
    <recommendedName>
        <fullName evidence="1">glutathione transferase</fullName>
        <ecNumber evidence="1">2.5.1.18</ecNumber>
    </recommendedName>
</protein>
<sequence>MALKLVSYKACPFVQRVAITLQYKGVDYDIEYIDLGNPPDWFLAISPLKKVPILIVDDTVIFESAVINEYIDEAYPPTLQPEDLLLKAKNRSWVEFSNNISLYTFQLSVKEEKIDFERVLEELLDDFDRVEEYLWAEPFFNGKQFSLVDASYAPIFQRLNFLEQIYKPIIIKDRYPKLINWKKNLLSLKAVKESTVAEIQNLYYQLLWTRQGYISSYLSEKEYGKRLPKKLY</sequence>
<dbReference type="PANTHER" id="PTHR43968:SF6">
    <property type="entry name" value="GLUTATHIONE S-TRANSFERASE OMEGA"/>
    <property type="match status" value="1"/>
</dbReference>
<dbReference type="CDD" id="cd00299">
    <property type="entry name" value="GST_C_family"/>
    <property type="match status" value="1"/>
</dbReference>
<dbReference type="GO" id="GO:0005737">
    <property type="term" value="C:cytoplasm"/>
    <property type="evidence" value="ECO:0007669"/>
    <property type="project" value="TreeGrafter"/>
</dbReference>
<dbReference type="InterPro" id="IPR010987">
    <property type="entry name" value="Glutathione-S-Trfase_C-like"/>
</dbReference>
<gene>
    <name evidence="6" type="ORF">METZ01_LOCUS91996</name>
</gene>
<dbReference type="Gene3D" id="3.40.30.10">
    <property type="entry name" value="Glutaredoxin"/>
    <property type="match status" value="1"/>
</dbReference>
<dbReference type="SFLD" id="SFLDS00019">
    <property type="entry name" value="Glutathione_Transferase_(cytos"/>
    <property type="match status" value="1"/>
</dbReference>
<evidence type="ECO:0000259" key="4">
    <source>
        <dbReference type="PROSITE" id="PS50404"/>
    </source>
</evidence>
<dbReference type="Pfam" id="PF13410">
    <property type="entry name" value="GST_C_2"/>
    <property type="match status" value="1"/>
</dbReference>
<dbReference type="InterPro" id="IPR045073">
    <property type="entry name" value="Omega/Tau-like"/>
</dbReference>
<dbReference type="SFLD" id="SFLDG00358">
    <property type="entry name" value="Main_(cytGST)"/>
    <property type="match status" value="1"/>
</dbReference>
<evidence type="ECO:0000256" key="2">
    <source>
        <dbReference type="ARBA" id="ARBA00022679"/>
    </source>
</evidence>
<dbReference type="CDD" id="cd00570">
    <property type="entry name" value="GST_N_family"/>
    <property type="match status" value="1"/>
</dbReference>
<dbReference type="PANTHER" id="PTHR43968">
    <property type="match status" value="1"/>
</dbReference>
<dbReference type="InterPro" id="IPR040079">
    <property type="entry name" value="Glutathione_S-Trfase"/>
</dbReference>